<comment type="function">
    <text evidence="8">Catalyzes the condensation of pantoate with beta-alanine in an ATP-dependent reaction via a pantoyl-adenylate intermediate.</text>
</comment>
<dbReference type="InterPro" id="IPR004821">
    <property type="entry name" value="Cyt_trans-like"/>
</dbReference>
<feature type="binding site" evidence="8">
    <location>
        <begin position="148"/>
        <end position="151"/>
    </location>
    <ligand>
        <name>ATP</name>
        <dbReference type="ChEBI" id="CHEBI:30616"/>
    </ligand>
</feature>
<gene>
    <name evidence="8 9" type="primary">panC</name>
    <name evidence="9" type="ORF">Pla52o_37900</name>
</gene>
<evidence type="ECO:0000256" key="7">
    <source>
        <dbReference type="ARBA" id="ARBA00048258"/>
    </source>
</evidence>
<dbReference type="Proteomes" id="UP000316304">
    <property type="component" value="Unassembled WGS sequence"/>
</dbReference>
<feature type="active site" description="Proton donor" evidence="8">
    <location>
        <position position="38"/>
    </location>
</feature>
<evidence type="ECO:0000256" key="4">
    <source>
        <dbReference type="ARBA" id="ARBA00022655"/>
    </source>
</evidence>
<dbReference type="NCBIfam" id="TIGR00018">
    <property type="entry name" value="panC"/>
    <property type="match status" value="1"/>
</dbReference>
<accession>A0A5C6CA70</accession>
<dbReference type="CDD" id="cd00560">
    <property type="entry name" value="PanC"/>
    <property type="match status" value="1"/>
</dbReference>
<evidence type="ECO:0000256" key="3">
    <source>
        <dbReference type="ARBA" id="ARBA00022598"/>
    </source>
</evidence>
<keyword evidence="4 8" id="KW-0566">Pantothenate biosynthesis</keyword>
<dbReference type="GO" id="GO:0004592">
    <property type="term" value="F:pantoate-beta-alanine ligase activity"/>
    <property type="evidence" value="ECO:0007669"/>
    <property type="project" value="UniProtKB-UniRule"/>
</dbReference>
<feature type="binding site" evidence="8">
    <location>
        <position position="154"/>
    </location>
    <ligand>
        <name>(R)-pantoate</name>
        <dbReference type="ChEBI" id="CHEBI:15980"/>
    </ligand>
</feature>
<feature type="binding site" evidence="8">
    <location>
        <position position="177"/>
    </location>
    <ligand>
        <name>ATP</name>
        <dbReference type="ChEBI" id="CHEBI:30616"/>
    </ligand>
</feature>
<keyword evidence="6 8" id="KW-0067">ATP-binding</keyword>
<dbReference type="UniPathway" id="UPA00028">
    <property type="reaction ID" value="UER00005"/>
</dbReference>
<evidence type="ECO:0000313" key="10">
    <source>
        <dbReference type="Proteomes" id="UP000316304"/>
    </source>
</evidence>
<proteinExistence type="inferred from homology"/>
<feature type="binding site" evidence="8">
    <location>
        <position position="62"/>
    </location>
    <ligand>
        <name>beta-alanine</name>
        <dbReference type="ChEBI" id="CHEBI:57966"/>
    </ligand>
</feature>
<comment type="pathway">
    <text evidence="1 8">Cofactor biosynthesis; (R)-pantothenate biosynthesis; (R)-pantothenate from (R)-pantoate and beta-alanine: step 1/1.</text>
</comment>
<evidence type="ECO:0000256" key="2">
    <source>
        <dbReference type="ARBA" id="ARBA00009256"/>
    </source>
</evidence>
<dbReference type="Gene3D" id="3.40.50.620">
    <property type="entry name" value="HUPs"/>
    <property type="match status" value="1"/>
</dbReference>
<dbReference type="NCBIfam" id="TIGR00125">
    <property type="entry name" value="cyt_tran_rel"/>
    <property type="match status" value="1"/>
</dbReference>
<keyword evidence="8" id="KW-0963">Cytoplasm</keyword>
<comment type="catalytic activity">
    <reaction evidence="7 8">
        <text>(R)-pantoate + beta-alanine + ATP = (R)-pantothenate + AMP + diphosphate + H(+)</text>
        <dbReference type="Rhea" id="RHEA:10912"/>
        <dbReference type="ChEBI" id="CHEBI:15378"/>
        <dbReference type="ChEBI" id="CHEBI:15980"/>
        <dbReference type="ChEBI" id="CHEBI:29032"/>
        <dbReference type="ChEBI" id="CHEBI:30616"/>
        <dbReference type="ChEBI" id="CHEBI:33019"/>
        <dbReference type="ChEBI" id="CHEBI:57966"/>
        <dbReference type="ChEBI" id="CHEBI:456215"/>
        <dbReference type="EC" id="6.3.2.1"/>
    </reaction>
</comment>
<dbReference type="AlphaFoldDB" id="A0A5C6CA70"/>
<dbReference type="Gene3D" id="3.30.1300.10">
    <property type="entry name" value="Pantoate-beta-alanine ligase, C-terminal domain"/>
    <property type="match status" value="1"/>
</dbReference>
<organism evidence="9 10">
    <name type="scientific">Novipirellula galeiformis</name>
    <dbReference type="NCBI Taxonomy" id="2528004"/>
    <lineage>
        <taxon>Bacteria</taxon>
        <taxon>Pseudomonadati</taxon>
        <taxon>Planctomycetota</taxon>
        <taxon>Planctomycetia</taxon>
        <taxon>Pirellulales</taxon>
        <taxon>Pirellulaceae</taxon>
        <taxon>Novipirellula</taxon>
    </lineage>
</organism>
<name>A0A5C6CA70_9BACT</name>
<dbReference type="InterPro" id="IPR042176">
    <property type="entry name" value="Pantoate_ligase_C"/>
</dbReference>
<dbReference type="PANTHER" id="PTHR21299">
    <property type="entry name" value="CYTIDYLATE KINASE/PANTOATE-BETA-ALANINE LIGASE"/>
    <property type="match status" value="1"/>
</dbReference>
<comment type="subcellular location">
    <subcellularLocation>
        <location evidence="8">Cytoplasm</location>
    </subcellularLocation>
</comment>
<feature type="binding site" evidence="8">
    <location>
        <begin position="31"/>
        <end position="38"/>
    </location>
    <ligand>
        <name>ATP</name>
        <dbReference type="ChEBI" id="CHEBI:30616"/>
    </ligand>
</feature>
<comment type="subunit">
    <text evidence="8">Homodimer.</text>
</comment>
<keyword evidence="5 8" id="KW-0547">Nucleotide-binding</keyword>
<dbReference type="GO" id="GO:0005829">
    <property type="term" value="C:cytosol"/>
    <property type="evidence" value="ECO:0007669"/>
    <property type="project" value="TreeGrafter"/>
</dbReference>
<keyword evidence="3 8" id="KW-0436">Ligase</keyword>
<protein>
    <recommendedName>
        <fullName evidence="8">Pantothenate synthetase</fullName>
        <shortName evidence="8">PS</shortName>
        <ecNumber evidence="8">6.3.2.1</ecNumber>
    </recommendedName>
    <alternativeName>
        <fullName evidence="8">Pantoate--beta-alanine ligase</fullName>
    </alternativeName>
    <alternativeName>
        <fullName evidence="8">Pantoate-activating enzyme</fullName>
    </alternativeName>
</protein>
<dbReference type="InterPro" id="IPR014729">
    <property type="entry name" value="Rossmann-like_a/b/a_fold"/>
</dbReference>
<dbReference type="SUPFAM" id="SSF52374">
    <property type="entry name" value="Nucleotidylyl transferase"/>
    <property type="match status" value="1"/>
</dbReference>
<dbReference type="EMBL" id="SJPT01000006">
    <property type="protein sequence ID" value="TWU21603.1"/>
    <property type="molecule type" value="Genomic_DNA"/>
</dbReference>
<evidence type="ECO:0000256" key="8">
    <source>
        <dbReference type="HAMAP-Rule" id="MF_00158"/>
    </source>
</evidence>
<reference evidence="9 10" key="1">
    <citation type="submission" date="2019-02" db="EMBL/GenBank/DDBJ databases">
        <title>Deep-cultivation of Planctomycetes and their phenomic and genomic characterization uncovers novel biology.</title>
        <authorList>
            <person name="Wiegand S."/>
            <person name="Jogler M."/>
            <person name="Boedeker C."/>
            <person name="Pinto D."/>
            <person name="Vollmers J."/>
            <person name="Rivas-Marin E."/>
            <person name="Kohn T."/>
            <person name="Peeters S.H."/>
            <person name="Heuer A."/>
            <person name="Rast P."/>
            <person name="Oberbeckmann S."/>
            <person name="Bunk B."/>
            <person name="Jeske O."/>
            <person name="Meyerdierks A."/>
            <person name="Storesund J.E."/>
            <person name="Kallscheuer N."/>
            <person name="Luecker S."/>
            <person name="Lage O.M."/>
            <person name="Pohl T."/>
            <person name="Merkel B.J."/>
            <person name="Hornburger P."/>
            <person name="Mueller R.-W."/>
            <person name="Bruemmer F."/>
            <person name="Labrenz M."/>
            <person name="Spormann A.M."/>
            <person name="Op Den Camp H."/>
            <person name="Overmann J."/>
            <person name="Amann R."/>
            <person name="Jetten M.S.M."/>
            <person name="Mascher T."/>
            <person name="Medema M.H."/>
            <person name="Devos D.P."/>
            <person name="Kaster A.-K."/>
            <person name="Ovreas L."/>
            <person name="Rohde M."/>
            <person name="Galperin M.Y."/>
            <person name="Jogler C."/>
        </authorList>
    </citation>
    <scope>NUCLEOTIDE SEQUENCE [LARGE SCALE GENOMIC DNA]</scope>
    <source>
        <strain evidence="9 10">Pla52o</strain>
    </source>
</reference>
<keyword evidence="10" id="KW-1185">Reference proteome</keyword>
<dbReference type="Pfam" id="PF02569">
    <property type="entry name" value="Pantoate_ligase"/>
    <property type="match status" value="1"/>
</dbReference>
<feature type="binding site" evidence="8">
    <location>
        <begin position="185"/>
        <end position="188"/>
    </location>
    <ligand>
        <name>ATP</name>
        <dbReference type="ChEBI" id="CHEBI:30616"/>
    </ligand>
</feature>
<evidence type="ECO:0000256" key="1">
    <source>
        <dbReference type="ARBA" id="ARBA00004990"/>
    </source>
</evidence>
<evidence type="ECO:0000256" key="5">
    <source>
        <dbReference type="ARBA" id="ARBA00022741"/>
    </source>
</evidence>
<feature type="binding site" evidence="8">
    <location>
        <position position="62"/>
    </location>
    <ligand>
        <name>(R)-pantoate</name>
        <dbReference type="ChEBI" id="CHEBI:15980"/>
    </ligand>
</feature>
<comment type="similarity">
    <text evidence="2 8">Belongs to the pantothenate synthetase family.</text>
</comment>
<comment type="miscellaneous">
    <text evidence="8">The reaction proceeds by a bi uni uni bi ping pong mechanism.</text>
</comment>
<evidence type="ECO:0000313" key="9">
    <source>
        <dbReference type="EMBL" id="TWU21603.1"/>
    </source>
</evidence>
<comment type="caution">
    <text evidence="9">The sequence shown here is derived from an EMBL/GenBank/DDBJ whole genome shotgun (WGS) entry which is preliminary data.</text>
</comment>
<dbReference type="HAMAP" id="MF_00158">
    <property type="entry name" value="PanC"/>
    <property type="match status" value="1"/>
</dbReference>
<dbReference type="EC" id="6.3.2.1" evidence="8"/>
<dbReference type="GO" id="GO:0015940">
    <property type="term" value="P:pantothenate biosynthetic process"/>
    <property type="evidence" value="ECO:0007669"/>
    <property type="project" value="UniProtKB-UniRule"/>
</dbReference>
<evidence type="ECO:0000256" key="6">
    <source>
        <dbReference type="ARBA" id="ARBA00022840"/>
    </source>
</evidence>
<dbReference type="PANTHER" id="PTHR21299:SF1">
    <property type="entry name" value="PANTOATE--BETA-ALANINE LIGASE"/>
    <property type="match status" value="1"/>
</dbReference>
<dbReference type="GO" id="GO:0005524">
    <property type="term" value="F:ATP binding"/>
    <property type="evidence" value="ECO:0007669"/>
    <property type="project" value="UniProtKB-KW"/>
</dbReference>
<dbReference type="InterPro" id="IPR003721">
    <property type="entry name" value="Pantoate_ligase"/>
</dbReference>
<sequence length="285" mass="31188">MMDRLFTPDQARQYVWKARIAGENIGIVPTMGALHEGHLSLVRESQKHCDVTIATIFVNPTQFAPHEDLQSYPRTLEQDCELLASHGASAVFIPEASMIYPAGFSTYVDPPEVGATLEGVCRPGHFRGVATVVLKLFQILPATHAFFGRKDYQQLKVIQAMVRDLNAGINVVPCDTVREPDGLALSSRNRYLSPEQRQIGLQISKALRIAKNLVDSGEVEVDRVQDAMRSELLGGGDASKAVDKIDYAVIVEADSLAPLEKIDRPAVALIAAFVGQTRLIDNAIL</sequence>